<sequence length="64" mass="7104">MTISCGVLYDQIAAQALTHYDRILELEAGYLRVGCAGNTDVLQDGLLHLRRFLRDESYTTASQG</sequence>
<comment type="caution">
    <text evidence="1">The sequence shown here is derived from an EMBL/GenBank/DDBJ whole genome shotgun (WGS) entry which is preliminary data.</text>
</comment>
<dbReference type="RefSeq" id="WP_148928859.1">
    <property type="nucleotide sequence ID" value="NZ_VNHS01000003.1"/>
</dbReference>
<gene>
    <name evidence="1" type="ORF">BCM02_10393</name>
</gene>
<organism evidence="1 2">
    <name type="scientific">Paenibacillus methanolicus</name>
    <dbReference type="NCBI Taxonomy" id="582686"/>
    <lineage>
        <taxon>Bacteria</taxon>
        <taxon>Bacillati</taxon>
        <taxon>Bacillota</taxon>
        <taxon>Bacilli</taxon>
        <taxon>Bacillales</taxon>
        <taxon>Paenibacillaceae</taxon>
        <taxon>Paenibacillus</taxon>
    </lineage>
</organism>
<name>A0A5S5CD44_9BACL</name>
<reference evidence="1 2" key="1">
    <citation type="submission" date="2019-07" db="EMBL/GenBank/DDBJ databases">
        <title>Genomic Encyclopedia of Type Strains, Phase III (KMG-III): the genomes of soil and plant-associated and newly described type strains.</title>
        <authorList>
            <person name="Whitman W."/>
        </authorList>
    </citation>
    <scope>NUCLEOTIDE SEQUENCE [LARGE SCALE GENOMIC DNA]</scope>
    <source>
        <strain evidence="1 2">BL24</strain>
    </source>
</reference>
<keyword evidence="2" id="KW-1185">Reference proteome</keyword>
<evidence type="ECO:0000313" key="1">
    <source>
        <dbReference type="EMBL" id="TYP76432.1"/>
    </source>
</evidence>
<dbReference type="AlphaFoldDB" id="A0A5S5CD44"/>
<dbReference type="EMBL" id="VNHS01000003">
    <property type="protein sequence ID" value="TYP76432.1"/>
    <property type="molecule type" value="Genomic_DNA"/>
</dbReference>
<accession>A0A5S5CD44</accession>
<dbReference type="Proteomes" id="UP000323257">
    <property type="component" value="Unassembled WGS sequence"/>
</dbReference>
<proteinExistence type="predicted"/>
<evidence type="ECO:0000313" key="2">
    <source>
        <dbReference type="Proteomes" id="UP000323257"/>
    </source>
</evidence>
<protein>
    <submittedName>
        <fullName evidence="1">Uncharacterized protein</fullName>
    </submittedName>
</protein>